<dbReference type="EMBL" id="FUYN01000002">
    <property type="protein sequence ID" value="SKB41563.1"/>
    <property type="molecule type" value="Genomic_DNA"/>
</dbReference>
<dbReference type="RefSeq" id="WP_079589283.1">
    <property type="nucleotide sequence ID" value="NZ_CP154629.1"/>
</dbReference>
<feature type="compositionally biased region" description="Gly residues" evidence="1">
    <location>
        <begin position="54"/>
        <end position="68"/>
    </location>
</feature>
<keyword evidence="2" id="KW-0732">Signal</keyword>
<evidence type="ECO:0000313" key="4">
    <source>
        <dbReference type="Proteomes" id="UP000243406"/>
    </source>
</evidence>
<feature type="region of interest" description="Disordered" evidence="1">
    <location>
        <begin position="42"/>
        <end position="75"/>
    </location>
</feature>
<organism evidence="3 4">
    <name type="scientific">Acetoanaerobium noterae</name>
    <dbReference type="NCBI Taxonomy" id="745369"/>
    <lineage>
        <taxon>Bacteria</taxon>
        <taxon>Bacillati</taxon>
        <taxon>Bacillota</taxon>
        <taxon>Clostridia</taxon>
        <taxon>Peptostreptococcales</taxon>
        <taxon>Filifactoraceae</taxon>
        <taxon>Acetoanaerobium</taxon>
    </lineage>
</organism>
<feature type="chain" id="PRO_5012752648" evidence="2">
    <location>
        <begin position="28"/>
        <end position="75"/>
    </location>
</feature>
<sequence>MKSKKNVTFLLVLTMILWTIGAQVAFASNGLGHFETTGELMGNGEGKGHIERGVGTGNGQGNGYGYGHGEVDIPK</sequence>
<name>A0A1T5B3V4_9FIRM</name>
<accession>A0A1T5B3V4</accession>
<dbReference type="AlphaFoldDB" id="A0A1T5B3V4"/>
<feature type="signal peptide" evidence="2">
    <location>
        <begin position="1"/>
        <end position="27"/>
    </location>
</feature>
<evidence type="ECO:0000256" key="1">
    <source>
        <dbReference type="SAM" id="MobiDB-lite"/>
    </source>
</evidence>
<reference evidence="4" key="1">
    <citation type="submission" date="2017-02" db="EMBL/GenBank/DDBJ databases">
        <authorList>
            <person name="Varghese N."/>
            <person name="Submissions S."/>
        </authorList>
    </citation>
    <scope>NUCLEOTIDE SEQUENCE [LARGE SCALE GENOMIC DNA]</scope>
    <source>
        <strain evidence="4">ATCC 35199</strain>
    </source>
</reference>
<dbReference type="Proteomes" id="UP000243406">
    <property type="component" value="Unassembled WGS sequence"/>
</dbReference>
<evidence type="ECO:0000256" key="2">
    <source>
        <dbReference type="SAM" id="SignalP"/>
    </source>
</evidence>
<keyword evidence="4" id="KW-1185">Reference proteome</keyword>
<gene>
    <name evidence="3" type="ORF">SAMN02745120_1404</name>
</gene>
<proteinExistence type="predicted"/>
<protein>
    <submittedName>
        <fullName evidence="3">Uncharacterized protein</fullName>
    </submittedName>
</protein>
<evidence type="ECO:0000313" key="3">
    <source>
        <dbReference type="EMBL" id="SKB41563.1"/>
    </source>
</evidence>